<sequence length="432" mass="46736">MALDRPFDPETKVVSRSSRPDIIERGCDICVVGSGASGMSAAIEAARAGRDVILIDGLPSLGGQAVNSIIGMFCGLYSPGDNGRQLTHGVADELLEELGASGDLTVVGGGVMKVAMYDEVALGRWVERKILEAGVTPLSGAIIRKVNRDGRRVTSIDASTRHGDVRVKADAFIDATGDAAITWESGFDCRVHKNGQVYGSQMLVIENFDDDKRPGWEEMAASIRDKGGDYGMMRRDGFALRYPGRDVAIVNMTHIETPLDPFEAAEKQIDGKDQADRTLVFLRNEFPEAFSKAKIRAYGLPGIRQTRWIVGTHHLTIDEVRAGKKFDDAIARCSWPLEQHHNREGYVWEVFDEDHVHTVPLGSITVAGADNLCAVGRCIDADSAALSSVRVMGPCIAMGAAAAHALDLAGSGSVHQIDMSALKQRIRHNLED</sequence>
<accession>A0ABW1KUZ0</accession>
<keyword evidence="4" id="KW-0408">Iron</keyword>
<dbReference type="PANTHER" id="PTHR43498">
    <property type="entry name" value="FERREDOXIN:COB-COM HETERODISULFIDE REDUCTASE SUBUNIT A"/>
    <property type="match status" value="1"/>
</dbReference>
<reference evidence="6 7" key="1">
    <citation type="submission" date="2024-09" db="EMBL/GenBank/DDBJ databases">
        <authorList>
            <person name="Zhang Z.-H."/>
        </authorList>
    </citation>
    <scope>NUCLEOTIDE SEQUENCE [LARGE SCALE GENOMIC DNA]</scope>
    <source>
        <strain evidence="6 7">HHTR114</strain>
    </source>
</reference>
<keyword evidence="5" id="KW-0411">Iron-sulfur</keyword>
<evidence type="ECO:0000313" key="7">
    <source>
        <dbReference type="Proteomes" id="UP001596116"/>
    </source>
</evidence>
<keyword evidence="2" id="KW-0479">Metal-binding</keyword>
<name>A0ABW1KUZ0_9PROT</name>
<dbReference type="RefSeq" id="WP_379878687.1">
    <property type="nucleotide sequence ID" value="NZ_JBHPON010000001.1"/>
</dbReference>
<evidence type="ECO:0000256" key="3">
    <source>
        <dbReference type="ARBA" id="ARBA00023002"/>
    </source>
</evidence>
<evidence type="ECO:0000256" key="2">
    <source>
        <dbReference type="ARBA" id="ARBA00022723"/>
    </source>
</evidence>
<dbReference type="PANTHER" id="PTHR43498:SF1">
    <property type="entry name" value="COB--COM HETERODISULFIDE REDUCTASE IRON-SULFUR SUBUNIT A"/>
    <property type="match status" value="1"/>
</dbReference>
<evidence type="ECO:0000256" key="5">
    <source>
        <dbReference type="ARBA" id="ARBA00023014"/>
    </source>
</evidence>
<dbReference type="Pfam" id="PF12831">
    <property type="entry name" value="FAD_oxidored"/>
    <property type="match status" value="1"/>
</dbReference>
<organism evidence="6 7">
    <name type="scientific">Hyphococcus aureus</name>
    <dbReference type="NCBI Taxonomy" id="2666033"/>
    <lineage>
        <taxon>Bacteria</taxon>
        <taxon>Pseudomonadati</taxon>
        <taxon>Pseudomonadota</taxon>
        <taxon>Alphaproteobacteria</taxon>
        <taxon>Parvularculales</taxon>
        <taxon>Parvularculaceae</taxon>
        <taxon>Hyphococcus</taxon>
    </lineage>
</organism>
<dbReference type="SUPFAM" id="SSF51905">
    <property type="entry name" value="FAD/NAD(P)-binding domain"/>
    <property type="match status" value="1"/>
</dbReference>
<keyword evidence="3" id="KW-0560">Oxidoreductase</keyword>
<dbReference type="EMBL" id="JBHPON010000001">
    <property type="protein sequence ID" value="MFC6035759.1"/>
    <property type="molecule type" value="Genomic_DNA"/>
</dbReference>
<proteinExistence type="predicted"/>
<evidence type="ECO:0000313" key="6">
    <source>
        <dbReference type="EMBL" id="MFC6035759.1"/>
    </source>
</evidence>
<keyword evidence="7" id="KW-1185">Reference proteome</keyword>
<dbReference type="Proteomes" id="UP001596116">
    <property type="component" value="Unassembled WGS sequence"/>
</dbReference>
<keyword evidence="1" id="KW-0004">4Fe-4S</keyword>
<evidence type="ECO:0000256" key="1">
    <source>
        <dbReference type="ARBA" id="ARBA00022485"/>
    </source>
</evidence>
<evidence type="ECO:0000256" key="4">
    <source>
        <dbReference type="ARBA" id="ARBA00023004"/>
    </source>
</evidence>
<dbReference type="PRINTS" id="PR00411">
    <property type="entry name" value="PNDRDTASEI"/>
</dbReference>
<dbReference type="InterPro" id="IPR039650">
    <property type="entry name" value="HdrA-like"/>
</dbReference>
<gene>
    <name evidence="6" type="ORF">ACFMB1_09410</name>
</gene>
<protein>
    <submittedName>
        <fullName evidence="6">FAD-dependent oxidoreductase</fullName>
    </submittedName>
</protein>
<dbReference type="InterPro" id="IPR036188">
    <property type="entry name" value="FAD/NAD-bd_sf"/>
</dbReference>
<dbReference type="Gene3D" id="3.50.50.60">
    <property type="entry name" value="FAD/NAD(P)-binding domain"/>
    <property type="match status" value="1"/>
</dbReference>
<comment type="caution">
    <text evidence="6">The sequence shown here is derived from an EMBL/GenBank/DDBJ whole genome shotgun (WGS) entry which is preliminary data.</text>
</comment>